<evidence type="ECO:0000256" key="2">
    <source>
        <dbReference type="ARBA" id="ARBA00022737"/>
    </source>
</evidence>
<dbReference type="InterPro" id="IPR035474">
    <property type="entry name" value="SIS_Kpsf"/>
</dbReference>
<evidence type="ECO:0000313" key="8">
    <source>
        <dbReference type="Proteomes" id="UP000548867"/>
    </source>
</evidence>
<comment type="similarity">
    <text evidence="1">Belongs to the SIS family. GutQ/KpsF subfamily.</text>
</comment>
<dbReference type="PANTHER" id="PTHR42745">
    <property type="match status" value="1"/>
</dbReference>
<keyword evidence="3 4" id="KW-0129">CBS domain</keyword>
<dbReference type="EC" id="5.3.1.13" evidence="7"/>
<evidence type="ECO:0000256" key="4">
    <source>
        <dbReference type="PROSITE-ProRule" id="PRU00703"/>
    </source>
</evidence>
<dbReference type="GO" id="GO:0019146">
    <property type="term" value="F:arabinose-5-phosphate isomerase activity"/>
    <property type="evidence" value="ECO:0007669"/>
    <property type="project" value="UniProtKB-EC"/>
</dbReference>
<keyword evidence="8" id="KW-1185">Reference proteome</keyword>
<dbReference type="GO" id="GO:1901135">
    <property type="term" value="P:carbohydrate derivative metabolic process"/>
    <property type="evidence" value="ECO:0007669"/>
    <property type="project" value="InterPro"/>
</dbReference>
<protein>
    <submittedName>
        <fullName evidence="7">Arabinose-5-phosphate isomerase</fullName>
        <ecNumber evidence="7">5.3.1.13</ecNumber>
    </submittedName>
</protein>
<gene>
    <name evidence="7" type="ORF">GGR38_001728</name>
</gene>
<keyword evidence="2" id="KW-0677">Repeat</keyword>
<dbReference type="SUPFAM" id="SSF53697">
    <property type="entry name" value="SIS domain"/>
    <property type="match status" value="1"/>
</dbReference>
<evidence type="ECO:0000259" key="5">
    <source>
        <dbReference type="PROSITE" id="PS51371"/>
    </source>
</evidence>
<dbReference type="Pfam" id="PF01380">
    <property type="entry name" value="SIS"/>
    <property type="match status" value="1"/>
</dbReference>
<sequence>MIPRPAFNPAVELTTTPALEWALEVLRGEMAALADCLASPPEGLSGAIHALAASRLPVLCCGVGKSGLVAAKIAATLSSLGTPAFSLSAGDASHGDLGAVTPGSVVMLFSNSGTTVELMRILPGLRERRCHLIGLIGRWDTPLARAADTLVLLPIAREADHLGMAPTASTTLQMAMGDAMAVAASQLRGFAREDFLRSHPAGALGQRAQPVRAVMRRGGDVPCVAPDATLAEVIGAISRGRMGAACVVEGALLAGLIVDGDIRRAIAERADIYATHAAQVMRAKPVTLPVSATMGDALDLMRGHGAGLSVLPVTDDAGCLAGMVHSVDLVQNL</sequence>
<evidence type="ECO:0000259" key="6">
    <source>
        <dbReference type="PROSITE" id="PS51464"/>
    </source>
</evidence>
<comment type="caution">
    <text evidence="7">The sequence shown here is derived from an EMBL/GenBank/DDBJ whole genome shotgun (WGS) entry which is preliminary data.</text>
</comment>
<dbReference type="InterPro" id="IPR046342">
    <property type="entry name" value="CBS_dom_sf"/>
</dbReference>
<dbReference type="InterPro" id="IPR000644">
    <property type="entry name" value="CBS_dom"/>
</dbReference>
<dbReference type="SMART" id="SM00116">
    <property type="entry name" value="CBS"/>
    <property type="match status" value="2"/>
</dbReference>
<dbReference type="PROSITE" id="PS51371">
    <property type="entry name" value="CBS"/>
    <property type="match status" value="2"/>
</dbReference>
<dbReference type="GO" id="GO:0097367">
    <property type="term" value="F:carbohydrate derivative binding"/>
    <property type="evidence" value="ECO:0007669"/>
    <property type="project" value="InterPro"/>
</dbReference>
<dbReference type="Gene3D" id="3.10.580.10">
    <property type="entry name" value="CBS-domain"/>
    <property type="match status" value="1"/>
</dbReference>
<evidence type="ECO:0000256" key="3">
    <source>
        <dbReference type="ARBA" id="ARBA00023122"/>
    </source>
</evidence>
<dbReference type="SUPFAM" id="SSF54631">
    <property type="entry name" value="CBS-domain pair"/>
    <property type="match status" value="1"/>
</dbReference>
<dbReference type="RefSeq" id="WP_183624525.1">
    <property type="nucleotide sequence ID" value="NZ_JACIDX010000005.1"/>
</dbReference>
<evidence type="ECO:0000313" key="7">
    <source>
        <dbReference type="EMBL" id="MBB3954789.1"/>
    </source>
</evidence>
<dbReference type="Proteomes" id="UP000548867">
    <property type="component" value="Unassembled WGS sequence"/>
</dbReference>
<reference evidence="7 8" key="1">
    <citation type="submission" date="2020-08" db="EMBL/GenBank/DDBJ databases">
        <title>Genomic Encyclopedia of Type Strains, Phase IV (KMG-IV): sequencing the most valuable type-strain genomes for metagenomic binning, comparative biology and taxonomic classification.</title>
        <authorList>
            <person name="Goeker M."/>
        </authorList>
    </citation>
    <scope>NUCLEOTIDE SEQUENCE [LARGE SCALE GENOMIC DNA]</scope>
    <source>
        <strain evidence="7 8">DSM 27057</strain>
    </source>
</reference>
<dbReference type="NCBIfam" id="TIGR00393">
    <property type="entry name" value="kpsF"/>
    <property type="match status" value="1"/>
</dbReference>
<feature type="domain" description="SIS" evidence="6">
    <location>
        <begin position="47"/>
        <end position="190"/>
    </location>
</feature>
<dbReference type="InterPro" id="IPR046348">
    <property type="entry name" value="SIS_dom_sf"/>
</dbReference>
<dbReference type="InterPro" id="IPR050986">
    <property type="entry name" value="GutQ/KpsF_isomerases"/>
</dbReference>
<dbReference type="AlphaFoldDB" id="A0A7W6G5K3"/>
<organism evidence="7 8">
    <name type="scientific">Novosphingobium sediminicola</name>
    <dbReference type="NCBI Taxonomy" id="563162"/>
    <lineage>
        <taxon>Bacteria</taxon>
        <taxon>Pseudomonadati</taxon>
        <taxon>Pseudomonadota</taxon>
        <taxon>Alphaproteobacteria</taxon>
        <taxon>Sphingomonadales</taxon>
        <taxon>Sphingomonadaceae</taxon>
        <taxon>Novosphingobium</taxon>
    </lineage>
</organism>
<keyword evidence="7" id="KW-0413">Isomerase</keyword>
<evidence type="ECO:0000256" key="1">
    <source>
        <dbReference type="ARBA" id="ARBA00008165"/>
    </source>
</evidence>
<proteinExistence type="inferred from homology"/>
<feature type="domain" description="CBS" evidence="5">
    <location>
        <begin position="281"/>
        <end position="333"/>
    </location>
</feature>
<dbReference type="PROSITE" id="PS51464">
    <property type="entry name" value="SIS"/>
    <property type="match status" value="1"/>
</dbReference>
<feature type="domain" description="CBS" evidence="5">
    <location>
        <begin position="215"/>
        <end position="272"/>
    </location>
</feature>
<dbReference type="Gene3D" id="3.40.50.10490">
    <property type="entry name" value="Glucose-6-phosphate isomerase like protein, domain 1"/>
    <property type="match status" value="1"/>
</dbReference>
<dbReference type="GO" id="GO:0005975">
    <property type="term" value="P:carbohydrate metabolic process"/>
    <property type="evidence" value="ECO:0007669"/>
    <property type="project" value="InterPro"/>
</dbReference>
<dbReference type="Pfam" id="PF00571">
    <property type="entry name" value="CBS"/>
    <property type="match status" value="2"/>
</dbReference>
<accession>A0A7W6G5K3</accession>
<dbReference type="InterPro" id="IPR004800">
    <property type="entry name" value="KdsD/KpsF-type"/>
</dbReference>
<dbReference type="EMBL" id="JACIDX010000005">
    <property type="protein sequence ID" value="MBB3954789.1"/>
    <property type="molecule type" value="Genomic_DNA"/>
</dbReference>
<dbReference type="CDD" id="cd05014">
    <property type="entry name" value="SIS_Kpsf"/>
    <property type="match status" value="1"/>
</dbReference>
<dbReference type="InterPro" id="IPR001347">
    <property type="entry name" value="SIS_dom"/>
</dbReference>
<dbReference type="PANTHER" id="PTHR42745:SF1">
    <property type="entry name" value="ARABINOSE 5-PHOSPHATE ISOMERASE KDSD"/>
    <property type="match status" value="1"/>
</dbReference>
<name>A0A7W6G5K3_9SPHN</name>